<dbReference type="GO" id="GO:0005634">
    <property type="term" value="C:nucleus"/>
    <property type="evidence" value="ECO:0007669"/>
    <property type="project" value="UniProtKB-SubCell"/>
</dbReference>
<keyword evidence="8" id="KW-0175">Coiled coil</keyword>
<evidence type="ECO:0000256" key="2">
    <source>
        <dbReference type="ARBA" id="ARBA00022618"/>
    </source>
</evidence>
<evidence type="ECO:0000313" key="11">
    <source>
        <dbReference type="Proteomes" id="UP000834106"/>
    </source>
</evidence>
<reference evidence="10" key="1">
    <citation type="submission" date="2023-05" db="EMBL/GenBank/DDBJ databases">
        <authorList>
            <person name="Huff M."/>
        </authorList>
    </citation>
    <scope>NUCLEOTIDE SEQUENCE</scope>
</reference>
<keyword evidence="2" id="KW-0132">Cell division</keyword>
<keyword evidence="3" id="KW-0227">DNA damage</keyword>
<gene>
    <name evidence="10" type="ORF">FPE_LOCUS19810</name>
</gene>
<dbReference type="GO" id="GO:0000785">
    <property type="term" value="C:chromatin"/>
    <property type="evidence" value="ECO:0007669"/>
    <property type="project" value="TreeGrafter"/>
</dbReference>
<accession>A0AAD1ZSB4</accession>
<dbReference type="InterPro" id="IPR039776">
    <property type="entry name" value="Pds5"/>
</dbReference>
<organism evidence="10 11">
    <name type="scientific">Fraxinus pennsylvanica</name>
    <dbReference type="NCBI Taxonomy" id="56036"/>
    <lineage>
        <taxon>Eukaryota</taxon>
        <taxon>Viridiplantae</taxon>
        <taxon>Streptophyta</taxon>
        <taxon>Embryophyta</taxon>
        <taxon>Tracheophyta</taxon>
        <taxon>Spermatophyta</taxon>
        <taxon>Magnoliopsida</taxon>
        <taxon>eudicotyledons</taxon>
        <taxon>Gunneridae</taxon>
        <taxon>Pentapetalae</taxon>
        <taxon>asterids</taxon>
        <taxon>lamiids</taxon>
        <taxon>Lamiales</taxon>
        <taxon>Oleaceae</taxon>
        <taxon>Oleeae</taxon>
        <taxon>Fraxinus</taxon>
    </lineage>
</organism>
<dbReference type="GO" id="GO:0007064">
    <property type="term" value="P:mitotic sister chromatid cohesion"/>
    <property type="evidence" value="ECO:0007669"/>
    <property type="project" value="InterPro"/>
</dbReference>
<proteinExistence type="predicted"/>
<evidence type="ECO:0000256" key="6">
    <source>
        <dbReference type="ARBA" id="ARBA00023242"/>
    </source>
</evidence>
<name>A0AAD1ZSB4_9LAMI</name>
<keyword evidence="4" id="KW-0498">Mitosis</keyword>
<evidence type="ECO:0000256" key="9">
    <source>
        <dbReference type="SAM" id="MobiDB-lite"/>
    </source>
</evidence>
<keyword evidence="11" id="KW-1185">Reference proteome</keyword>
<protein>
    <submittedName>
        <fullName evidence="10">Uncharacterized protein</fullName>
    </submittedName>
</protein>
<feature type="coiled-coil region" evidence="8">
    <location>
        <begin position="30"/>
        <end position="57"/>
    </location>
</feature>
<keyword evidence="6" id="KW-0539">Nucleus</keyword>
<evidence type="ECO:0000313" key="10">
    <source>
        <dbReference type="EMBL" id="CAI9772380.1"/>
    </source>
</evidence>
<evidence type="ECO:0000256" key="3">
    <source>
        <dbReference type="ARBA" id="ARBA00022763"/>
    </source>
</evidence>
<keyword evidence="7" id="KW-0131">Cell cycle</keyword>
<dbReference type="AlphaFoldDB" id="A0AAD1ZSB4"/>
<evidence type="ECO:0000256" key="5">
    <source>
        <dbReference type="ARBA" id="ARBA00023204"/>
    </source>
</evidence>
<comment type="subcellular location">
    <subcellularLocation>
        <location evidence="1">Nucleus</location>
    </subcellularLocation>
</comment>
<evidence type="ECO:0000256" key="8">
    <source>
        <dbReference type="SAM" id="Coils"/>
    </source>
</evidence>
<feature type="region of interest" description="Disordered" evidence="9">
    <location>
        <begin position="424"/>
        <end position="453"/>
    </location>
</feature>
<evidence type="ECO:0000256" key="4">
    <source>
        <dbReference type="ARBA" id="ARBA00022776"/>
    </source>
</evidence>
<keyword evidence="5" id="KW-0234">DNA repair</keyword>
<dbReference type="Pfam" id="PF20168">
    <property type="entry name" value="PDS5"/>
    <property type="match status" value="1"/>
</dbReference>
<dbReference type="InterPro" id="IPR016024">
    <property type="entry name" value="ARM-type_fold"/>
</dbReference>
<evidence type="ECO:0000256" key="7">
    <source>
        <dbReference type="ARBA" id="ARBA00023306"/>
    </source>
</evidence>
<dbReference type="PANTHER" id="PTHR12663:SF69">
    <property type="entry name" value="SISTER CHROMATID COHESION PROTEIN PDS5 HOMOLOG E"/>
    <property type="match status" value="1"/>
</dbReference>
<dbReference type="PANTHER" id="PTHR12663">
    <property type="entry name" value="ANDROGEN INDUCED INHIBITOR OF PROLIFERATION AS3 / PDS5-RELATED"/>
    <property type="match status" value="1"/>
</dbReference>
<dbReference type="GO" id="GO:0051301">
    <property type="term" value="P:cell division"/>
    <property type="evidence" value="ECO:0007669"/>
    <property type="project" value="UniProtKB-KW"/>
</dbReference>
<dbReference type="GO" id="GO:0006281">
    <property type="term" value="P:DNA repair"/>
    <property type="evidence" value="ECO:0007669"/>
    <property type="project" value="UniProtKB-KW"/>
</dbReference>
<dbReference type="EMBL" id="OU503047">
    <property type="protein sequence ID" value="CAI9772380.1"/>
    <property type="molecule type" value="Genomic_DNA"/>
</dbReference>
<evidence type="ECO:0000256" key="1">
    <source>
        <dbReference type="ARBA" id="ARBA00004123"/>
    </source>
</evidence>
<dbReference type="GO" id="GO:0035825">
    <property type="term" value="P:homologous recombination"/>
    <property type="evidence" value="ECO:0007669"/>
    <property type="project" value="UniProtKB-ARBA"/>
</dbReference>
<sequence>MSENVASDDVLSEDAEEQLYTHLIQAGTSLLELSYTNEELLQELDKLENLLSKMRQGMKQNKTMRKVLRPATKALVGLLGHGEWDVKISVTLCLTQLMRITAPNEPLEDDYMKEYFQLVVMACEKLSCMAGHGYVKVLSTLQVFADVHLCVVMCDLELDALLLELFQKFLNTIQSIQLPVVFSSMEKIMIVAIDSSNEISLDLLLVLLASVKKENLCLSPFSFKLGERVLRKCASKLKPYLQEAVSCVDISFGEYTNIVASICQGATQRENMDAEELQAATSGLGEVGQSERSKLLVNRDTGHERNEENLSANSSKILQYFDEINQQRSLDVTKQGSPNILYVKKRDRRPNSKLKVEEGYDFSWLPVEKFHSEKTGMEKKDAVKLQAATASHGEVGQLQPSKSQRRDMVFHVCQFKTLILERGAQRKRFSKPQTNSSHPSERKHKVAGKEVTT</sequence>
<dbReference type="Proteomes" id="UP000834106">
    <property type="component" value="Chromosome 12"/>
</dbReference>
<dbReference type="SUPFAM" id="SSF48371">
    <property type="entry name" value="ARM repeat"/>
    <property type="match status" value="1"/>
</dbReference>